<protein>
    <submittedName>
        <fullName evidence="2">Uncharacterized protein</fullName>
    </submittedName>
</protein>
<feature type="compositionally biased region" description="Basic residues" evidence="1">
    <location>
        <begin position="1"/>
        <end position="10"/>
    </location>
</feature>
<feature type="region of interest" description="Disordered" evidence="1">
    <location>
        <begin position="1"/>
        <end position="35"/>
    </location>
</feature>
<keyword evidence="3" id="KW-1185">Reference proteome</keyword>
<dbReference type="EMBL" id="OW152835">
    <property type="protein sequence ID" value="CAH2056596.1"/>
    <property type="molecule type" value="Genomic_DNA"/>
</dbReference>
<evidence type="ECO:0000313" key="3">
    <source>
        <dbReference type="Proteomes" id="UP000837857"/>
    </source>
</evidence>
<reference evidence="2" key="1">
    <citation type="submission" date="2022-03" db="EMBL/GenBank/DDBJ databases">
        <authorList>
            <person name="Martin H S."/>
        </authorList>
    </citation>
    <scope>NUCLEOTIDE SEQUENCE</scope>
</reference>
<feature type="non-terminal residue" evidence="2">
    <location>
        <position position="74"/>
    </location>
</feature>
<proteinExistence type="predicted"/>
<accession>A0ABN8IGA5</accession>
<organism evidence="2 3">
    <name type="scientific">Iphiclides podalirius</name>
    <name type="common">scarce swallowtail</name>
    <dbReference type="NCBI Taxonomy" id="110791"/>
    <lineage>
        <taxon>Eukaryota</taxon>
        <taxon>Metazoa</taxon>
        <taxon>Ecdysozoa</taxon>
        <taxon>Arthropoda</taxon>
        <taxon>Hexapoda</taxon>
        <taxon>Insecta</taxon>
        <taxon>Pterygota</taxon>
        <taxon>Neoptera</taxon>
        <taxon>Endopterygota</taxon>
        <taxon>Lepidoptera</taxon>
        <taxon>Glossata</taxon>
        <taxon>Ditrysia</taxon>
        <taxon>Papilionoidea</taxon>
        <taxon>Papilionidae</taxon>
        <taxon>Papilioninae</taxon>
        <taxon>Iphiclides</taxon>
    </lineage>
</organism>
<evidence type="ECO:0000313" key="2">
    <source>
        <dbReference type="EMBL" id="CAH2056596.1"/>
    </source>
</evidence>
<dbReference type="Proteomes" id="UP000837857">
    <property type="component" value="Chromosome 23"/>
</dbReference>
<sequence length="74" mass="8462">MRSRGHRLPRQRFYLPPLCPRSNPGPLGNSFHRDPRPVARKVFPVRSRLGTSPLFCVSVRSRDCLPKPAARTQL</sequence>
<gene>
    <name evidence="2" type="ORF">IPOD504_LOCUS9778</name>
</gene>
<evidence type="ECO:0000256" key="1">
    <source>
        <dbReference type="SAM" id="MobiDB-lite"/>
    </source>
</evidence>
<name>A0ABN8IGA5_9NEOP</name>